<evidence type="ECO:0000313" key="2">
    <source>
        <dbReference type="Proteomes" id="UP001420932"/>
    </source>
</evidence>
<name>A0AAP0EUP4_9MAGN</name>
<dbReference type="GO" id="GO:0005634">
    <property type="term" value="C:nucleus"/>
    <property type="evidence" value="ECO:0007669"/>
    <property type="project" value="TreeGrafter"/>
</dbReference>
<dbReference type="InterPro" id="IPR044852">
    <property type="entry name" value="WBP2-like"/>
</dbReference>
<reference evidence="1 2" key="1">
    <citation type="submission" date="2024-01" db="EMBL/GenBank/DDBJ databases">
        <title>Genome assemblies of Stephania.</title>
        <authorList>
            <person name="Yang L."/>
        </authorList>
    </citation>
    <scope>NUCLEOTIDE SEQUENCE [LARGE SCALE GENOMIC DNA]</scope>
    <source>
        <strain evidence="1">YNDBR</strain>
        <tissue evidence="1">Leaf</tissue>
    </source>
</reference>
<keyword evidence="2" id="KW-1185">Reference proteome</keyword>
<sequence>MALNPQLFANGLPVPFVNEMFVLARDGVEFEIDKIPWSSSGSVKAKGTIYLSNIRMVFVAAKPIGSFTSFDMPLLFVHREKFNQPIFFCNNISGQVEPVVPENQHRALYSTHNFKILFKEGGCGTFVPLFLNLISSVRQYSRQSAAYREAEVAQPRVDPLQASQTPVNEMMRNAYVDPNDPTKIFLQQPPTESQLRRRTYQLLPTEDSY</sequence>
<comment type="caution">
    <text evidence="1">The sequence shown here is derived from an EMBL/GenBank/DDBJ whole genome shotgun (WGS) entry which is preliminary data.</text>
</comment>
<protein>
    <submittedName>
        <fullName evidence="1">Uncharacterized protein</fullName>
    </submittedName>
</protein>
<dbReference type="CDD" id="cd13214">
    <property type="entry name" value="PH-GRAM_WBP2"/>
    <property type="match status" value="1"/>
</dbReference>
<evidence type="ECO:0000313" key="1">
    <source>
        <dbReference type="EMBL" id="KAK9098452.1"/>
    </source>
</evidence>
<gene>
    <name evidence="1" type="ORF">Syun_025497</name>
</gene>
<dbReference type="SUPFAM" id="SSF50729">
    <property type="entry name" value="PH domain-like"/>
    <property type="match status" value="1"/>
</dbReference>
<dbReference type="Proteomes" id="UP001420932">
    <property type="component" value="Unassembled WGS sequence"/>
</dbReference>
<dbReference type="PANTHER" id="PTHR31606:SF1">
    <property type="entry name" value="WW DOMAIN BINDING PROTEIN 2, ISOFORM E"/>
    <property type="match status" value="1"/>
</dbReference>
<dbReference type="GO" id="GO:0003713">
    <property type="term" value="F:transcription coactivator activity"/>
    <property type="evidence" value="ECO:0007669"/>
    <property type="project" value="InterPro"/>
</dbReference>
<dbReference type="EMBL" id="JBBNAF010000011">
    <property type="protein sequence ID" value="KAK9098452.1"/>
    <property type="molecule type" value="Genomic_DNA"/>
</dbReference>
<accession>A0AAP0EUP4</accession>
<dbReference type="PANTHER" id="PTHR31606">
    <property type="entry name" value="WW DOMAIN BINDING PROTEIN 2, ISOFORM E"/>
    <property type="match status" value="1"/>
</dbReference>
<proteinExistence type="predicted"/>
<dbReference type="AlphaFoldDB" id="A0AAP0EUP4"/>
<dbReference type="GO" id="GO:0031490">
    <property type="term" value="F:chromatin DNA binding"/>
    <property type="evidence" value="ECO:0007669"/>
    <property type="project" value="TreeGrafter"/>
</dbReference>
<organism evidence="1 2">
    <name type="scientific">Stephania yunnanensis</name>
    <dbReference type="NCBI Taxonomy" id="152371"/>
    <lineage>
        <taxon>Eukaryota</taxon>
        <taxon>Viridiplantae</taxon>
        <taxon>Streptophyta</taxon>
        <taxon>Embryophyta</taxon>
        <taxon>Tracheophyta</taxon>
        <taxon>Spermatophyta</taxon>
        <taxon>Magnoliopsida</taxon>
        <taxon>Ranunculales</taxon>
        <taxon>Menispermaceae</taxon>
        <taxon>Menispermoideae</taxon>
        <taxon>Cissampelideae</taxon>
        <taxon>Stephania</taxon>
    </lineage>
</organism>